<dbReference type="Gene3D" id="3.40.30.10">
    <property type="entry name" value="Glutaredoxin"/>
    <property type="match status" value="1"/>
</dbReference>
<evidence type="ECO:0000313" key="1">
    <source>
        <dbReference type="EMBL" id="GFJ91092.1"/>
    </source>
</evidence>
<dbReference type="Proteomes" id="UP000482960">
    <property type="component" value="Unassembled WGS sequence"/>
</dbReference>
<keyword evidence="2" id="KW-1185">Reference proteome</keyword>
<organism evidence="1 2">
    <name type="scientific">Phytohabitans rumicis</name>
    <dbReference type="NCBI Taxonomy" id="1076125"/>
    <lineage>
        <taxon>Bacteria</taxon>
        <taxon>Bacillati</taxon>
        <taxon>Actinomycetota</taxon>
        <taxon>Actinomycetes</taxon>
        <taxon>Micromonosporales</taxon>
        <taxon>Micromonosporaceae</taxon>
    </lineage>
</organism>
<comment type="caution">
    <text evidence="1">The sequence shown here is derived from an EMBL/GenBank/DDBJ whole genome shotgun (WGS) entry which is preliminary data.</text>
</comment>
<dbReference type="InterPro" id="IPR008554">
    <property type="entry name" value="Glutaredoxin-like"/>
</dbReference>
<proteinExistence type="predicted"/>
<accession>A0A6V8L1C4</accession>
<dbReference type="PANTHER" id="PTHR33558:SF1">
    <property type="entry name" value="GLUTAREDOXIN-LIKE PROTEIN C5ORF63 HOMOLOG"/>
    <property type="match status" value="1"/>
</dbReference>
<name>A0A6V8L1C4_9ACTN</name>
<reference evidence="1 2" key="2">
    <citation type="submission" date="2020-03" db="EMBL/GenBank/DDBJ databases">
        <authorList>
            <person name="Ichikawa N."/>
            <person name="Kimura A."/>
            <person name="Kitahashi Y."/>
            <person name="Uohara A."/>
        </authorList>
    </citation>
    <scope>NUCLEOTIDE SEQUENCE [LARGE SCALE GENOMIC DNA]</scope>
    <source>
        <strain evidence="1 2">NBRC 108638</strain>
    </source>
</reference>
<dbReference type="Pfam" id="PF05768">
    <property type="entry name" value="Glrx-like"/>
    <property type="match status" value="1"/>
</dbReference>
<gene>
    <name evidence="1" type="ORF">Prum_047340</name>
</gene>
<protein>
    <submittedName>
        <fullName evidence="1">Thioredoxin family protein</fullName>
    </submittedName>
</protein>
<dbReference type="EMBL" id="BLPG01000001">
    <property type="protein sequence ID" value="GFJ91092.1"/>
    <property type="molecule type" value="Genomic_DNA"/>
</dbReference>
<dbReference type="SUPFAM" id="SSF52833">
    <property type="entry name" value="Thioredoxin-like"/>
    <property type="match status" value="1"/>
</dbReference>
<dbReference type="InterPro" id="IPR036249">
    <property type="entry name" value="Thioredoxin-like_sf"/>
</dbReference>
<sequence length="85" mass="9574">MRPSLSDARLTLITRPGCHLCDVAKEAIERVAAAAGERWVEVDVTSDQELEAEYGDRVPVTLLDGKEHGYWRVEEPRLLRDLTTP</sequence>
<dbReference type="InterPro" id="IPR052565">
    <property type="entry name" value="Glutaredoxin-like_YDR286C"/>
</dbReference>
<dbReference type="AlphaFoldDB" id="A0A6V8L1C4"/>
<dbReference type="PANTHER" id="PTHR33558">
    <property type="entry name" value="GLUTAREDOXIN-LIKE PROTEIN C5ORF63 HOMOLOG"/>
    <property type="match status" value="1"/>
</dbReference>
<reference evidence="1 2" key="1">
    <citation type="submission" date="2020-03" db="EMBL/GenBank/DDBJ databases">
        <title>Whole genome shotgun sequence of Phytohabitans rumicis NBRC 108638.</title>
        <authorList>
            <person name="Komaki H."/>
            <person name="Tamura T."/>
        </authorList>
    </citation>
    <scope>NUCLEOTIDE SEQUENCE [LARGE SCALE GENOMIC DNA]</scope>
    <source>
        <strain evidence="1 2">NBRC 108638</strain>
    </source>
</reference>
<evidence type="ECO:0000313" key="2">
    <source>
        <dbReference type="Proteomes" id="UP000482960"/>
    </source>
</evidence>